<evidence type="ECO:0000256" key="9">
    <source>
        <dbReference type="SAM" id="MobiDB-lite"/>
    </source>
</evidence>
<dbReference type="EMBL" id="CP050898">
    <property type="protein sequence ID" value="QIX20344.1"/>
    <property type="molecule type" value="Genomic_DNA"/>
</dbReference>
<feature type="region of interest" description="Disordered" evidence="9">
    <location>
        <begin position="243"/>
        <end position="284"/>
    </location>
</feature>
<evidence type="ECO:0000256" key="10">
    <source>
        <dbReference type="SAM" id="Phobius"/>
    </source>
</evidence>
<dbReference type="PANTHER" id="PTHR38766:SF1">
    <property type="entry name" value="FLAGELLAR PROTEIN FLIO"/>
    <property type="match status" value="1"/>
</dbReference>
<evidence type="ECO:0000256" key="2">
    <source>
        <dbReference type="ARBA" id="ARBA00004236"/>
    </source>
</evidence>
<keyword evidence="5 10" id="KW-1133">Transmembrane helix</keyword>
<dbReference type="AlphaFoldDB" id="A0A6H0ZK30"/>
<sequence length="415" mass="43586">MISMMEDFIGTYGNRLIVAVVGVGVALLVLAIALWILRRRSGSAPFIRGGRNRQPRLQVLDATAVDARRRLVLVRRDNVEHLVMIGGPTDIVIESGIGAIPIVRDVQEPELKALPRQESEPKRTEPSISPERRAVLPQQQPSQAPAPAPMAEEPVKQPQRPEPPAQAQRPAPTAAAAPPSPRPATPPPPASPPPTARESAAPARPAPSEREAARPAPPPIPVTVAAAGATVLPVAAASLPITPERPEFKRAEPSAPAPAPVAPPIPAQGPIEAKTAEDGPADVAPPVFAAREPVINQSIAADFLDAARERVLPGMSPAASAPSVPFPPKPENPAVAANDTEPKFSDELASDFESFLEAEIAKSKEADSDPATFPVAEKQAKPQPATPPVTGASPDGDVQKEMARIFGELSVTRDR</sequence>
<dbReference type="GO" id="GO:0005886">
    <property type="term" value="C:plasma membrane"/>
    <property type="evidence" value="ECO:0007669"/>
    <property type="project" value="UniProtKB-SubCell"/>
</dbReference>
<gene>
    <name evidence="11" type="ORF">FOB41_03920</name>
</gene>
<keyword evidence="11" id="KW-0966">Cell projection</keyword>
<feature type="transmembrane region" description="Helical" evidence="10">
    <location>
        <begin position="16"/>
        <end position="37"/>
    </location>
</feature>
<evidence type="ECO:0000313" key="11">
    <source>
        <dbReference type="EMBL" id="QIX20344.1"/>
    </source>
</evidence>
<keyword evidence="4 10" id="KW-0812">Transmembrane</keyword>
<keyword evidence="6 10" id="KW-0472">Membrane</keyword>
<evidence type="ECO:0000256" key="6">
    <source>
        <dbReference type="ARBA" id="ARBA00023136"/>
    </source>
</evidence>
<dbReference type="InterPro" id="IPR022781">
    <property type="entry name" value="Flagellar_biosynth_FliO"/>
</dbReference>
<dbReference type="GO" id="GO:0044781">
    <property type="term" value="P:bacterial-type flagellum organization"/>
    <property type="evidence" value="ECO:0007669"/>
    <property type="project" value="InterPro"/>
</dbReference>
<evidence type="ECO:0000256" key="8">
    <source>
        <dbReference type="ARBA" id="ARBA00037937"/>
    </source>
</evidence>
<evidence type="ECO:0000256" key="7">
    <source>
        <dbReference type="ARBA" id="ARBA00023143"/>
    </source>
</evidence>
<dbReference type="RefSeq" id="WP_037089119.1">
    <property type="nucleotide sequence ID" value="NZ_CP050898.1"/>
</dbReference>
<dbReference type="GO" id="GO:0009425">
    <property type="term" value="C:bacterial-type flagellum basal body"/>
    <property type="evidence" value="ECO:0007669"/>
    <property type="project" value="UniProtKB-SubCell"/>
</dbReference>
<feature type="region of interest" description="Disordered" evidence="9">
    <location>
        <begin position="361"/>
        <end position="400"/>
    </location>
</feature>
<accession>A0A6H0ZK30</accession>
<feature type="compositionally biased region" description="Pro residues" evidence="9">
    <location>
        <begin position="178"/>
        <end position="195"/>
    </location>
</feature>
<feature type="compositionally biased region" description="Pro residues" evidence="9">
    <location>
        <begin position="255"/>
        <end position="267"/>
    </location>
</feature>
<comment type="similarity">
    <text evidence="8">Belongs to the FliO/MopB family.</text>
</comment>
<organism evidence="11 12">
    <name type="scientific">Agrobacterium pusense</name>
    <dbReference type="NCBI Taxonomy" id="648995"/>
    <lineage>
        <taxon>Bacteria</taxon>
        <taxon>Pseudomonadati</taxon>
        <taxon>Pseudomonadota</taxon>
        <taxon>Alphaproteobacteria</taxon>
        <taxon>Hyphomicrobiales</taxon>
        <taxon>Rhizobiaceae</taxon>
        <taxon>Rhizobium/Agrobacterium group</taxon>
        <taxon>Agrobacterium</taxon>
    </lineage>
</organism>
<dbReference type="Proteomes" id="UP000500870">
    <property type="component" value="Chromosome 1"/>
</dbReference>
<dbReference type="PANTHER" id="PTHR38766">
    <property type="entry name" value="FLAGELLAR PROTEIN FLIO"/>
    <property type="match status" value="1"/>
</dbReference>
<dbReference type="Pfam" id="PF04347">
    <property type="entry name" value="FliO"/>
    <property type="match status" value="1"/>
</dbReference>
<feature type="compositionally biased region" description="Low complexity" evidence="9">
    <location>
        <begin position="137"/>
        <end position="152"/>
    </location>
</feature>
<keyword evidence="7" id="KW-0975">Bacterial flagellum</keyword>
<feature type="compositionally biased region" description="Basic and acidic residues" evidence="9">
    <location>
        <begin position="111"/>
        <end position="134"/>
    </location>
</feature>
<dbReference type="InterPro" id="IPR052205">
    <property type="entry name" value="FliO/MopB"/>
</dbReference>
<evidence type="ECO:0000256" key="1">
    <source>
        <dbReference type="ARBA" id="ARBA00004117"/>
    </source>
</evidence>
<keyword evidence="11" id="KW-0282">Flagellum</keyword>
<evidence type="ECO:0000256" key="4">
    <source>
        <dbReference type="ARBA" id="ARBA00022692"/>
    </source>
</evidence>
<evidence type="ECO:0000256" key="5">
    <source>
        <dbReference type="ARBA" id="ARBA00022989"/>
    </source>
</evidence>
<reference evidence="11 12" key="1">
    <citation type="submission" date="2020-04" db="EMBL/GenBank/DDBJ databases">
        <title>FDA dAtabase for Regulatory Grade micrObial Sequences (FDA-ARGOS): Supporting development and validation of Infectious Disease Dx tests.</title>
        <authorList>
            <person name="Sciortino C."/>
            <person name="Tallon L."/>
            <person name="Sadzewicz L."/>
            <person name="Vavikolanu K."/>
            <person name="Mehta A."/>
            <person name="Aluvathingal J."/>
            <person name="Nadendla S."/>
            <person name="Nandy P."/>
            <person name="Geyer C."/>
            <person name="Yan Y."/>
            <person name="Sichtig H."/>
        </authorList>
    </citation>
    <scope>NUCLEOTIDE SEQUENCE [LARGE SCALE GENOMIC DNA]</scope>
    <source>
        <strain evidence="11 12">FDAARGOS_633</strain>
    </source>
</reference>
<feature type="region of interest" description="Disordered" evidence="9">
    <location>
        <begin position="315"/>
        <end position="344"/>
    </location>
</feature>
<protein>
    <submittedName>
        <fullName evidence="11">Flagellar biosynthesis protein FliO</fullName>
    </submittedName>
</protein>
<keyword evidence="11" id="KW-0969">Cilium</keyword>
<feature type="compositionally biased region" description="Low complexity" evidence="9">
    <location>
        <begin position="165"/>
        <end position="177"/>
    </location>
</feature>
<proteinExistence type="inferred from homology"/>
<comment type="subcellular location">
    <subcellularLocation>
        <location evidence="1">Bacterial flagellum basal body</location>
    </subcellularLocation>
    <subcellularLocation>
        <location evidence="2">Cell membrane</location>
    </subcellularLocation>
</comment>
<keyword evidence="3" id="KW-1003">Cell membrane</keyword>
<evidence type="ECO:0000256" key="3">
    <source>
        <dbReference type="ARBA" id="ARBA00022475"/>
    </source>
</evidence>
<feature type="region of interest" description="Disordered" evidence="9">
    <location>
        <begin position="111"/>
        <end position="222"/>
    </location>
</feature>
<evidence type="ECO:0000313" key="12">
    <source>
        <dbReference type="Proteomes" id="UP000500870"/>
    </source>
</evidence>
<name>A0A6H0ZK30_9HYPH</name>